<dbReference type="GO" id="GO:0042597">
    <property type="term" value="C:periplasmic space"/>
    <property type="evidence" value="ECO:0007669"/>
    <property type="project" value="UniProtKB-ARBA"/>
</dbReference>
<evidence type="ECO:0000256" key="1">
    <source>
        <dbReference type="ARBA" id="ARBA00004193"/>
    </source>
</evidence>
<dbReference type="SUPFAM" id="SSF53850">
    <property type="entry name" value="Periplasmic binding protein-like II"/>
    <property type="match status" value="1"/>
</dbReference>
<evidence type="ECO:0000259" key="5">
    <source>
        <dbReference type="Pfam" id="PF00496"/>
    </source>
</evidence>
<dbReference type="Gene3D" id="3.40.190.10">
    <property type="entry name" value="Periplasmic binding protein-like II"/>
    <property type="match status" value="1"/>
</dbReference>
<keyword evidence="7" id="KW-1185">Reference proteome</keyword>
<keyword evidence="3" id="KW-0813">Transport</keyword>
<dbReference type="Gene3D" id="3.90.76.10">
    <property type="entry name" value="Dipeptide-binding Protein, Domain 1"/>
    <property type="match status" value="1"/>
</dbReference>
<evidence type="ECO:0000313" key="6">
    <source>
        <dbReference type="EMBL" id="AKA67658.1"/>
    </source>
</evidence>
<protein>
    <submittedName>
        <fullName evidence="6">Extracellular solute-binding protein family 5</fullName>
    </submittedName>
</protein>
<dbReference type="GO" id="GO:0043190">
    <property type="term" value="C:ATP-binding cassette (ABC) transporter complex"/>
    <property type="evidence" value="ECO:0007669"/>
    <property type="project" value="InterPro"/>
</dbReference>
<comment type="subcellular location">
    <subcellularLocation>
        <location evidence="1">Cell membrane</location>
        <topology evidence="1">Lipid-anchor</topology>
    </subcellularLocation>
</comment>
<evidence type="ECO:0000313" key="7">
    <source>
        <dbReference type="Proteomes" id="UP000033115"/>
    </source>
</evidence>
<dbReference type="Proteomes" id="UP000033115">
    <property type="component" value="Chromosome"/>
</dbReference>
<dbReference type="KEGG" id="csq:CSCA_0533"/>
<name>A0A0E3JYS9_CLOSL</name>
<sequence length="531" mass="59986">MKKITSILVSMVFVITAMFTGCGKEQAANNTNEAKGKTLVYGAEMEDEKLNPILIESHAFASDLIFRGLMRFDENNVPKPEIAESYKISDDKLTYDFKIKKGVKFHDNTEVKAEDVVFTVKSILDDKVNSEVKPQFEEIKDVQALNDYEVKVTLKKPFPALLDKMTVGLVPKHALEGKDINTAEFNQKPIGAGPYKFVKWDKGSSLTVERFKDYKGGRPDKVGNIDKVVLKFIPDFNVRAMQLKTGELDATLIDPNQVANLEKESKVTLNKIPTADYRGIMFNFKTKPMFKDVNVRKALNYATDKESIVKGILLGYGFAAYSPIQLNKFNDPDVEKYEYNLDKANELLEQAGWKKGADGIREKDGQKLQFTLFARNNDDTRVKIANYVASQGKKAGFDIKVDARDPKAMKIKDTEAFVIGWGSPFDADDNTYKIFHSSQADHGSGNNFGYYSDPKVDEALEKARTTSDENERKKYYADFQKELADNPAFSMDAYITAIYGVNKKVSGYTTKRVLGHHGEGFLWNTEEWKMQ</sequence>
<accession>A0A0E3JYS9</accession>
<evidence type="ECO:0000256" key="2">
    <source>
        <dbReference type="ARBA" id="ARBA00005695"/>
    </source>
</evidence>
<evidence type="ECO:0000256" key="4">
    <source>
        <dbReference type="ARBA" id="ARBA00022729"/>
    </source>
</evidence>
<evidence type="ECO:0000256" key="3">
    <source>
        <dbReference type="ARBA" id="ARBA00022448"/>
    </source>
</evidence>
<dbReference type="EMBL" id="CP009933">
    <property type="protein sequence ID" value="AKA67658.1"/>
    <property type="molecule type" value="Genomic_DNA"/>
</dbReference>
<dbReference type="GO" id="GO:0015833">
    <property type="term" value="P:peptide transport"/>
    <property type="evidence" value="ECO:0007669"/>
    <property type="project" value="TreeGrafter"/>
</dbReference>
<dbReference type="RefSeq" id="WP_029161324.1">
    <property type="nucleotide sequence ID" value="NZ_CP009933.1"/>
</dbReference>
<dbReference type="PANTHER" id="PTHR30290">
    <property type="entry name" value="PERIPLASMIC BINDING COMPONENT OF ABC TRANSPORTER"/>
    <property type="match status" value="1"/>
</dbReference>
<reference evidence="6 7" key="1">
    <citation type="journal article" date="2015" name="J. Biotechnol.">
        <title>Complete genome sequence of a malodorant-producing acetogen, Clostridium scatologenes ATCC 25775(T).</title>
        <authorList>
            <person name="Zhu Z."/>
            <person name="Guo T."/>
            <person name="Zheng H."/>
            <person name="Song T."/>
            <person name="Ouyang P."/>
            <person name="Xie J."/>
        </authorList>
    </citation>
    <scope>NUCLEOTIDE SEQUENCE [LARGE SCALE GENOMIC DNA]</scope>
    <source>
        <strain evidence="6 7">ATCC 25775</strain>
    </source>
</reference>
<proteinExistence type="inferred from homology"/>
<dbReference type="InterPro" id="IPR030678">
    <property type="entry name" value="Peptide/Ni-bd"/>
</dbReference>
<feature type="domain" description="Solute-binding protein family 5" evidence="5">
    <location>
        <begin position="78"/>
        <end position="439"/>
    </location>
</feature>
<dbReference type="PROSITE" id="PS01040">
    <property type="entry name" value="SBP_BACTERIAL_5"/>
    <property type="match status" value="1"/>
</dbReference>
<gene>
    <name evidence="6" type="ORF">CSCA_0533</name>
</gene>
<dbReference type="InterPro" id="IPR039424">
    <property type="entry name" value="SBP_5"/>
</dbReference>
<dbReference type="PANTHER" id="PTHR30290:SF9">
    <property type="entry name" value="OLIGOPEPTIDE-BINDING PROTEIN APPA"/>
    <property type="match status" value="1"/>
</dbReference>
<comment type="similarity">
    <text evidence="2">Belongs to the bacterial solute-binding protein 5 family.</text>
</comment>
<dbReference type="GO" id="GO:1904680">
    <property type="term" value="F:peptide transmembrane transporter activity"/>
    <property type="evidence" value="ECO:0007669"/>
    <property type="project" value="TreeGrafter"/>
</dbReference>
<keyword evidence="4" id="KW-0732">Signal</keyword>
<dbReference type="Pfam" id="PF00496">
    <property type="entry name" value="SBP_bac_5"/>
    <property type="match status" value="1"/>
</dbReference>
<dbReference type="AlphaFoldDB" id="A0A0E3JYS9"/>
<organism evidence="6 7">
    <name type="scientific">Clostridium scatologenes</name>
    <dbReference type="NCBI Taxonomy" id="1548"/>
    <lineage>
        <taxon>Bacteria</taxon>
        <taxon>Bacillati</taxon>
        <taxon>Bacillota</taxon>
        <taxon>Clostridia</taxon>
        <taxon>Eubacteriales</taxon>
        <taxon>Clostridiaceae</taxon>
        <taxon>Clostridium</taxon>
    </lineage>
</organism>
<dbReference type="InterPro" id="IPR000914">
    <property type="entry name" value="SBP_5_dom"/>
</dbReference>
<dbReference type="InterPro" id="IPR023765">
    <property type="entry name" value="SBP_5_CS"/>
</dbReference>
<dbReference type="CDD" id="cd08518">
    <property type="entry name" value="PBP2_NikA_DppA_OppA_like_19"/>
    <property type="match status" value="1"/>
</dbReference>
<dbReference type="HOGENOM" id="CLU_017028_8_5_9"/>
<dbReference type="Gene3D" id="3.10.105.10">
    <property type="entry name" value="Dipeptide-binding Protein, Domain 3"/>
    <property type="match status" value="1"/>
</dbReference>
<dbReference type="PROSITE" id="PS51257">
    <property type="entry name" value="PROKAR_LIPOPROTEIN"/>
    <property type="match status" value="1"/>
</dbReference>
<dbReference type="PIRSF" id="PIRSF002741">
    <property type="entry name" value="MppA"/>
    <property type="match status" value="1"/>
</dbReference>
<dbReference type="STRING" id="1548.CSCA_0533"/>